<keyword evidence="10" id="KW-1185">Reference proteome</keyword>
<evidence type="ECO:0000256" key="4">
    <source>
        <dbReference type="ARBA" id="ARBA00022989"/>
    </source>
</evidence>
<dbReference type="InterPro" id="IPR010619">
    <property type="entry name" value="ThrE-like_N"/>
</dbReference>
<gene>
    <name evidence="9" type="ORF">AQPE_1457</name>
</gene>
<dbReference type="InterPro" id="IPR050539">
    <property type="entry name" value="ThrE_Dicarb/AminoAcid_Exp"/>
</dbReference>
<evidence type="ECO:0000313" key="10">
    <source>
        <dbReference type="Proteomes" id="UP001193389"/>
    </source>
</evidence>
<proteinExistence type="inferred from homology"/>
<reference evidence="9" key="1">
    <citation type="journal article" date="2020" name="Int. J. Syst. Evol. Microbiol.">
        <title>Aquipluma nitroreducens gen. nov. sp. nov., a novel facultatively anaerobic bacterium isolated from a freshwater lake.</title>
        <authorList>
            <person name="Watanabe M."/>
            <person name="Kojima H."/>
            <person name="Fukui M."/>
        </authorList>
    </citation>
    <scope>NUCLEOTIDE SEQUENCE</scope>
    <source>
        <strain evidence="9">MeG22</strain>
    </source>
</reference>
<feature type="domain" description="Threonine/serine exporter-like N-terminal" evidence="8">
    <location>
        <begin position="26"/>
        <end position="261"/>
    </location>
</feature>
<feature type="transmembrane region" description="Helical" evidence="7">
    <location>
        <begin position="182"/>
        <end position="199"/>
    </location>
</feature>
<evidence type="ECO:0000256" key="7">
    <source>
        <dbReference type="SAM" id="Phobius"/>
    </source>
</evidence>
<dbReference type="RefSeq" id="WP_318350319.1">
    <property type="nucleotide sequence ID" value="NZ_AP018694.1"/>
</dbReference>
<feature type="transmembrane region" description="Helical" evidence="7">
    <location>
        <begin position="245"/>
        <end position="265"/>
    </location>
</feature>
<evidence type="ECO:0000259" key="8">
    <source>
        <dbReference type="Pfam" id="PF06738"/>
    </source>
</evidence>
<evidence type="ECO:0000256" key="3">
    <source>
        <dbReference type="ARBA" id="ARBA00022692"/>
    </source>
</evidence>
<dbReference type="PANTHER" id="PTHR34390">
    <property type="entry name" value="UPF0442 PROTEIN YJJB-RELATED"/>
    <property type="match status" value="1"/>
</dbReference>
<evidence type="ECO:0000256" key="1">
    <source>
        <dbReference type="ARBA" id="ARBA00004651"/>
    </source>
</evidence>
<comment type="subcellular location">
    <subcellularLocation>
        <location evidence="1">Cell membrane</location>
        <topology evidence="1">Multi-pass membrane protein</topology>
    </subcellularLocation>
</comment>
<keyword evidence="5 7" id="KW-0472">Membrane</keyword>
<dbReference type="GO" id="GO:0005886">
    <property type="term" value="C:plasma membrane"/>
    <property type="evidence" value="ECO:0007669"/>
    <property type="project" value="UniProtKB-SubCell"/>
</dbReference>
<dbReference type="Proteomes" id="UP001193389">
    <property type="component" value="Chromosome"/>
</dbReference>
<name>A0A5K7S6X2_9BACT</name>
<evidence type="ECO:0000256" key="2">
    <source>
        <dbReference type="ARBA" id="ARBA00022475"/>
    </source>
</evidence>
<dbReference type="AlphaFoldDB" id="A0A5K7S6X2"/>
<accession>A0A5K7S6X2</accession>
<protein>
    <submittedName>
        <fullName evidence="9">Membrane protein</fullName>
    </submittedName>
</protein>
<keyword evidence="2" id="KW-1003">Cell membrane</keyword>
<dbReference type="GO" id="GO:0022857">
    <property type="term" value="F:transmembrane transporter activity"/>
    <property type="evidence" value="ECO:0007669"/>
    <property type="project" value="InterPro"/>
</dbReference>
<dbReference type="PANTHER" id="PTHR34390:SF2">
    <property type="entry name" value="SUCCINATE TRANSPORTER SUBUNIT YJJP-RELATED"/>
    <property type="match status" value="1"/>
</dbReference>
<dbReference type="Pfam" id="PF06738">
    <property type="entry name" value="ThrE"/>
    <property type="match status" value="1"/>
</dbReference>
<evidence type="ECO:0000256" key="5">
    <source>
        <dbReference type="ARBA" id="ARBA00023136"/>
    </source>
</evidence>
<organism evidence="9 10">
    <name type="scientific">Aquipluma nitroreducens</name>
    <dbReference type="NCBI Taxonomy" id="2010828"/>
    <lineage>
        <taxon>Bacteria</taxon>
        <taxon>Pseudomonadati</taxon>
        <taxon>Bacteroidota</taxon>
        <taxon>Bacteroidia</taxon>
        <taxon>Marinilabiliales</taxon>
        <taxon>Prolixibacteraceae</taxon>
        <taxon>Aquipluma</taxon>
    </lineage>
</organism>
<feature type="transmembrane region" description="Helical" evidence="7">
    <location>
        <begin position="130"/>
        <end position="146"/>
    </location>
</feature>
<feature type="transmembrane region" description="Helical" evidence="7">
    <location>
        <begin position="152"/>
        <end position="170"/>
    </location>
</feature>
<keyword evidence="3 7" id="KW-0812">Transmembrane</keyword>
<evidence type="ECO:0000313" key="9">
    <source>
        <dbReference type="EMBL" id="BBE17308.1"/>
    </source>
</evidence>
<evidence type="ECO:0000256" key="6">
    <source>
        <dbReference type="ARBA" id="ARBA00034125"/>
    </source>
</evidence>
<dbReference type="EMBL" id="AP018694">
    <property type="protein sequence ID" value="BBE17308.1"/>
    <property type="molecule type" value="Genomic_DNA"/>
</dbReference>
<keyword evidence="4 7" id="KW-1133">Transmembrane helix</keyword>
<sequence>MTSLKNTTETLKIKTLNEDSQSVGNILLETGAMLMSSGASSNRIRVTLERIANGLGYKTELLITHRALMLTIIEKDQQHFFSRLKRTSPHGVNFRIVSGISHMSWNVLEQNWTITQIADELRRLKSLPHYPRLVILGFVGLAGAAFCRIFGGGYIEMIVAFVATVAGLFVRQEAMRVKFNPYLCVYFAAFTASFIAGLAEHFQIGTQPDKAFATSVLFLVPGVPLINSVTDLLDGNIQNGLIRAINGLMISFSIAMGLFSVRMILHI</sequence>
<comment type="similarity">
    <text evidence="6">Belongs to the ThrE exporter (TC 2.A.79) family.</text>
</comment>
<dbReference type="KEGG" id="anf:AQPE_1457"/>
<dbReference type="GO" id="GO:0015744">
    <property type="term" value="P:succinate transport"/>
    <property type="evidence" value="ECO:0007669"/>
    <property type="project" value="TreeGrafter"/>
</dbReference>